<evidence type="ECO:0000256" key="2">
    <source>
        <dbReference type="ARBA" id="ARBA00022679"/>
    </source>
</evidence>
<keyword evidence="1 5" id="KW-0673">Quorum sensing</keyword>
<name>A0A845AMV5_9SPHN</name>
<evidence type="ECO:0000256" key="6">
    <source>
        <dbReference type="RuleBase" id="RU361135"/>
    </source>
</evidence>
<gene>
    <name evidence="7" type="ORF">GRI58_05770</name>
</gene>
<comment type="caution">
    <text evidence="7">The sequence shown here is derived from an EMBL/GenBank/DDBJ whole genome shotgun (WGS) entry which is preliminary data.</text>
</comment>
<protein>
    <recommendedName>
        <fullName evidence="6">Acyl-homoserine-lactone synthase</fullName>
        <ecNumber evidence="6">2.3.1.184</ecNumber>
    </recommendedName>
    <alternativeName>
        <fullName evidence="6">Autoinducer synthesis protein</fullName>
    </alternativeName>
</protein>
<comment type="similarity">
    <text evidence="5 6">Belongs to the autoinducer synthase family.</text>
</comment>
<organism evidence="7 8">
    <name type="scientific">Qipengyuania algicida</name>
    <dbReference type="NCBI Taxonomy" id="1836209"/>
    <lineage>
        <taxon>Bacteria</taxon>
        <taxon>Pseudomonadati</taxon>
        <taxon>Pseudomonadota</taxon>
        <taxon>Alphaproteobacteria</taxon>
        <taxon>Sphingomonadales</taxon>
        <taxon>Erythrobacteraceae</taxon>
        <taxon>Qipengyuania</taxon>
    </lineage>
</organism>
<dbReference type="SUPFAM" id="SSF55729">
    <property type="entry name" value="Acyl-CoA N-acyltransferases (Nat)"/>
    <property type="match status" value="1"/>
</dbReference>
<dbReference type="GO" id="GO:0061579">
    <property type="term" value="F:N-acyl homoserine lactone synthase activity"/>
    <property type="evidence" value="ECO:0007669"/>
    <property type="project" value="UniProtKB-UniRule"/>
</dbReference>
<evidence type="ECO:0000313" key="7">
    <source>
        <dbReference type="EMBL" id="MXP28328.1"/>
    </source>
</evidence>
<dbReference type="AlphaFoldDB" id="A0A845AMV5"/>
<keyword evidence="2 6" id="KW-0808">Transferase</keyword>
<dbReference type="EC" id="2.3.1.184" evidence="6"/>
<accession>A0A845AMV5</accession>
<evidence type="ECO:0000256" key="5">
    <source>
        <dbReference type="PROSITE-ProRule" id="PRU00533"/>
    </source>
</evidence>
<keyword evidence="8" id="KW-1185">Reference proteome</keyword>
<dbReference type="OrthoDB" id="6169313at2"/>
<evidence type="ECO:0000256" key="1">
    <source>
        <dbReference type="ARBA" id="ARBA00022654"/>
    </source>
</evidence>
<keyword evidence="4 5" id="KW-0071">Autoinducer synthesis</keyword>
<evidence type="ECO:0000256" key="4">
    <source>
        <dbReference type="ARBA" id="ARBA00022929"/>
    </source>
</evidence>
<dbReference type="Gene3D" id="3.40.630.30">
    <property type="match status" value="1"/>
</dbReference>
<dbReference type="PANTHER" id="PTHR39322:SF1">
    <property type="entry name" value="ISOVALERYL-HOMOSERINE LACTONE SYNTHASE"/>
    <property type="match status" value="1"/>
</dbReference>
<dbReference type="EMBL" id="WTYA01000003">
    <property type="protein sequence ID" value="MXP28328.1"/>
    <property type="molecule type" value="Genomic_DNA"/>
</dbReference>
<dbReference type="GO" id="GO:0009372">
    <property type="term" value="P:quorum sensing"/>
    <property type="evidence" value="ECO:0007669"/>
    <property type="project" value="UniProtKB-UniRule"/>
</dbReference>
<dbReference type="PANTHER" id="PTHR39322">
    <property type="entry name" value="ACYL-HOMOSERINE-LACTONE SYNTHASE"/>
    <property type="match status" value="1"/>
</dbReference>
<evidence type="ECO:0000313" key="8">
    <source>
        <dbReference type="Proteomes" id="UP000439780"/>
    </source>
</evidence>
<reference evidence="7 8" key="1">
    <citation type="submission" date="2019-12" db="EMBL/GenBank/DDBJ databases">
        <title>Genomic-based taxomic classification of the family Erythrobacteraceae.</title>
        <authorList>
            <person name="Xu L."/>
        </authorList>
    </citation>
    <scope>NUCLEOTIDE SEQUENCE [LARGE SCALE GENOMIC DNA]</scope>
    <source>
        <strain evidence="7 8">KEMB 9005-328</strain>
    </source>
</reference>
<keyword evidence="3 6" id="KW-0949">S-adenosyl-L-methionine</keyword>
<dbReference type="PROSITE" id="PS51187">
    <property type="entry name" value="AUTOINDUCER_SYNTH_2"/>
    <property type="match status" value="1"/>
</dbReference>
<dbReference type="Pfam" id="PF00765">
    <property type="entry name" value="Autoind_synth"/>
    <property type="match status" value="1"/>
</dbReference>
<dbReference type="GO" id="GO:0007165">
    <property type="term" value="P:signal transduction"/>
    <property type="evidence" value="ECO:0007669"/>
    <property type="project" value="TreeGrafter"/>
</dbReference>
<proteinExistence type="inferred from homology"/>
<dbReference type="Proteomes" id="UP000439780">
    <property type="component" value="Unassembled WGS sequence"/>
</dbReference>
<dbReference type="PRINTS" id="PR01549">
    <property type="entry name" value="AUTOINDCRSYN"/>
</dbReference>
<sequence length="208" mass="22973">MQTFPETSGSCPPDAVFRAMFEARKRVFVDILKWDVPVLADTYELDQFDTPDADYLILTDDENGHRASARLLRTDRPHILGDLFSCLCDGPVPARSDLKEITRFCIEPTLSRSERREVRNQLVTALVDHALATGLSGYTAVAPPGWHRQIAEFGWQCRSLGPELNVAGECLVAFEIAIDRTTPSDLARNGIYRAGSHHCGGASLEVAS</sequence>
<dbReference type="InterPro" id="IPR001690">
    <property type="entry name" value="Autoind_synthase"/>
</dbReference>
<dbReference type="InterPro" id="IPR016181">
    <property type="entry name" value="Acyl_CoA_acyltransferase"/>
</dbReference>
<comment type="catalytic activity">
    <reaction evidence="6">
        <text>a fatty acyl-[ACP] + S-adenosyl-L-methionine = an N-acyl-L-homoserine lactone + S-methyl-5'-thioadenosine + holo-[ACP] + H(+)</text>
        <dbReference type="Rhea" id="RHEA:10096"/>
        <dbReference type="Rhea" id="RHEA-COMP:9685"/>
        <dbReference type="Rhea" id="RHEA-COMP:14125"/>
        <dbReference type="ChEBI" id="CHEBI:15378"/>
        <dbReference type="ChEBI" id="CHEBI:17509"/>
        <dbReference type="ChEBI" id="CHEBI:55474"/>
        <dbReference type="ChEBI" id="CHEBI:59789"/>
        <dbReference type="ChEBI" id="CHEBI:64479"/>
        <dbReference type="ChEBI" id="CHEBI:138651"/>
        <dbReference type="EC" id="2.3.1.184"/>
    </reaction>
</comment>
<evidence type="ECO:0000256" key="3">
    <source>
        <dbReference type="ARBA" id="ARBA00022691"/>
    </source>
</evidence>
<dbReference type="RefSeq" id="WP_160752614.1">
    <property type="nucleotide sequence ID" value="NZ_WTYA01000003.1"/>
</dbReference>